<dbReference type="Pfam" id="PF00367">
    <property type="entry name" value="PTS_EIIB"/>
    <property type="match status" value="1"/>
</dbReference>
<evidence type="ECO:0000256" key="2">
    <source>
        <dbReference type="ARBA" id="ARBA00022448"/>
    </source>
</evidence>
<feature type="transmembrane region" description="Helical" evidence="12">
    <location>
        <begin position="405"/>
        <end position="428"/>
    </location>
</feature>
<dbReference type="GO" id="GO:0015771">
    <property type="term" value="P:trehalose transport"/>
    <property type="evidence" value="ECO:0007669"/>
    <property type="project" value="TreeGrafter"/>
</dbReference>
<keyword evidence="2" id="KW-0813">Transport</keyword>
<keyword evidence="3" id="KW-1003">Cell membrane</keyword>
<name>F9T9Q0_9VIBR</name>
<dbReference type="PROSITE" id="PS51103">
    <property type="entry name" value="PTS_EIIC_TYPE_1"/>
    <property type="match status" value="1"/>
</dbReference>
<dbReference type="HOGENOM" id="CLU_012312_2_0_6"/>
<dbReference type="STRING" id="1051646.IX91_10080"/>
<keyword evidence="17" id="KW-1185">Reference proteome</keyword>
<feature type="transmembrane region" description="Helical" evidence="12">
    <location>
        <begin position="229"/>
        <end position="247"/>
    </location>
</feature>
<dbReference type="AlphaFoldDB" id="F9T9Q0"/>
<organism evidence="15 18">
    <name type="scientific">Vibrio tubiashii ATCC 19109</name>
    <dbReference type="NCBI Taxonomy" id="1051646"/>
    <lineage>
        <taxon>Bacteria</taxon>
        <taxon>Pseudomonadati</taxon>
        <taxon>Pseudomonadota</taxon>
        <taxon>Gammaproteobacteria</taxon>
        <taxon>Vibrionales</taxon>
        <taxon>Vibrionaceae</taxon>
        <taxon>Vibrio</taxon>
        <taxon>Vibrio oreintalis group</taxon>
    </lineage>
</organism>
<keyword evidence="4" id="KW-0762">Sugar transport</keyword>
<accession>F9T9Q0</accession>
<feature type="active site" description="Phosphocysteine intermediate; for EIIB activity" evidence="11">
    <location>
        <position position="44"/>
    </location>
</feature>
<dbReference type="InterPro" id="IPR003352">
    <property type="entry name" value="PTS_EIIC"/>
</dbReference>
<dbReference type="FunFam" id="3.30.1360.60:FF:000001">
    <property type="entry name" value="PTS system glucose-specific IIBC component PtsG"/>
    <property type="match status" value="1"/>
</dbReference>
<keyword evidence="5" id="KW-0808">Transferase</keyword>
<evidence type="ECO:0000313" key="15">
    <source>
        <dbReference type="EMBL" id="AIW14548.1"/>
    </source>
</evidence>
<gene>
    <name evidence="15" type="ORF">IX91_10080</name>
    <name evidence="16" type="ORF">VITU9109_15763</name>
</gene>
<dbReference type="InterPro" id="IPR013013">
    <property type="entry name" value="PTS_EIIC_1"/>
</dbReference>
<evidence type="ECO:0000256" key="1">
    <source>
        <dbReference type="ARBA" id="ARBA00004651"/>
    </source>
</evidence>
<dbReference type="PATRIC" id="fig|1051646.9.peg.2004"/>
<evidence type="ECO:0000256" key="9">
    <source>
        <dbReference type="ARBA" id="ARBA00022989"/>
    </source>
</evidence>
<proteinExistence type="predicted"/>
<dbReference type="InterPro" id="IPR036878">
    <property type="entry name" value="Glu_permease_IIB"/>
</dbReference>
<evidence type="ECO:0000256" key="3">
    <source>
        <dbReference type="ARBA" id="ARBA00022475"/>
    </source>
</evidence>
<dbReference type="PANTHER" id="PTHR30175">
    <property type="entry name" value="PHOSPHOTRANSFERASE SYSTEM TRANSPORT PROTEIN"/>
    <property type="match status" value="1"/>
</dbReference>
<dbReference type="CDD" id="cd00212">
    <property type="entry name" value="PTS_IIB_glc"/>
    <property type="match status" value="1"/>
</dbReference>
<dbReference type="GO" id="GO:0005886">
    <property type="term" value="C:plasma membrane"/>
    <property type="evidence" value="ECO:0007669"/>
    <property type="project" value="UniProtKB-SubCell"/>
</dbReference>
<evidence type="ECO:0000256" key="7">
    <source>
        <dbReference type="ARBA" id="ARBA00022692"/>
    </source>
</evidence>
<dbReference type="InterPro" id="IPR050558">
    <property type="entry name" value="PTS_Sugar-Specific_Components"/>
</dbReference>
<keyword evidence="7 12" id="KW-0812">Transmembrane</keyword>
<dbReference type="SUPFAM" id="SSF55604">
    <property type="entry name" value="Glucose permease domain IIB"/>
    <property type="match status" value="1"/>
</dbReference>
<dbReference type="EMBL" id="AFWI01000175">
    <property type="protein sequence ID" value="EGU51064.1"/>
    <property type="molecule type" value="Genomic_DNA"/>
</dbReference>
<feature type="domain" description="PTS EIIB type-1" evidence="13">
    <location>
        <begin position="22"/>
        <end position="104"/>
    </location>
</feature>
<evidence type="ECO:0000256" key="8">
    <source>
        <dbReference type="ARBA" id="ARBA00022777"/>
    </source>
</evidence>
<keyword evidence="8" id="KW-0418">Kinase</keyword>
<dbReference type="EMBL" id="CP009354">
    <property type="protein sequence ID" value="AIW14548.1"/>
    <property type="molecule type" value="Genomic_DNA"/>
</dbReference>
<protein>
    <submittedName>
        <fullName evidence="15">PTS lactose transporter subunit IIB</fullName>
    </submittedName>
    <submittedName>
        <fullName evidence="16">Phosphotransferase system EIIC</fullName>
    </submittedName>
</protein>
<feature type="transmembrane region" description="Helical" evidence="12">
    <location>
        <begin position="376"/>
        <end position="398"/>
    </location>
</feature>
<feature type="transmembrane region" description="Helical" evidence="12">
    <location>
        <begin position="120"/>
        <end position="147"/>
    </location>
</feature>
<evidence type="ECO:0000313" key="18">
    <source>
        <dbReference type="Proteomes" id="UP000030071"/>
    </source>
</evidence>
<evidence type="ECO:0000256" key="6">
    <source>
        <dbReference type="ARBA" id="ARBA00022683"/>
    </source>
</evidence>
<evidence type="ECO:0000259" key="14">
    <source>
        <dbReference type="PROSITE" id="PS51103"/>
    </source>
</evidence>
<dbReference type="KEGG" id="vtu:IX91_10080"/>
<keyword evidence="9 12" id="KW-1133">Transmembrane helix</keyword>
<feature type="transmembrane region" description="Helical" evidence="12">
    <location>
        <begin position="448"/>
        <end position="470"/>
    </location>
</feature>
<feature type="transmembrane region" description="Helical" evidence="12">
    <location>
        <begin position="268"/>
        <end position="289"/>
    </location>
</feature>
<evidence type="ECO:0000256" key="12">
    <source>
        <dbReference type="SAM" id="Phobius"/>
    </source>
</evidence>
<reference evidence="16 17" key="2">
    <citation type="journal article" date="2012" name="Int. J. Syst. Evol. Microbiol.">
        <title>Vibrio caribbeanicus sp. nov., isolated from the marine sponge Scleritoderma cyanea.</title>
        <authorList>
            <person name="Hoffmann M."/>
            <person name="Monday S.R."/>
            <person name="Allard M.W."/>
            <person name="Strain E.A."/>
            <person name="Whittaker P."/>
            <person name="Naum M."/>
            <person name="McCarthy P.J."/>
            <person name="Lopez J.V."/>
            <person name="Fischer M."/>
            <person name="Brown E.W."/>
        </authorList>
    </citation>
    <scope>NUCLEOTIDE SEQUENCE [LARGE SCALE GENOMIC DNA]</scope>
    <source>
        <strain evidence="16 17">ATCC 19109</strain>
    </source>
</reference>
<feature type="transmembrane region" description="Helical" evidence="12">
    <location>
        <begin position="343"/>
        <end position="364"/>
    </location>
</feature>
<evidence type="ECO:0000256" key="10">
    <source>
        <dbReference type="ARBA" id="ARBA00023136"/>
    </source>
</evidence>
<sequence>MQLTETNMAIGDNAPNKADSFSMKLQELVAALGGEENIANITHCMTRLRFKLVDESKADKVKLEAIQGVKGVVLAQGQTQVIIGVDVEKWYLALSGASAAPIDADIEQEKGKLFQNAMRIVAGIFGPVVPAIAGAGMLMGLLSGLIATNVISESSDTVFFFRSISVAVFFFLPMLVSFSAAKVFKVNEYIALAVAAAMMSPKLLEKATLLTEAGGKAELNVFGMLPIELLNYGGAIVPAILAVWVLSKITPLVDKLVPASAKPVFTPLLAFTVTSTLVLSVVAPAGMWLSNGAGWVVSSLLEVSPTLTGFVFGLTRPITIVFGIHHSMTPISLNNFALYGKDLLMPIMCLGNLAIAGATMAIWYKQRKTATKEQSSITAGSGITAILGITEPALFGVLTKYTKALFMASLAAGIFGAISVTIDTHLTSYILSSVFSLPAYLAGGTQNFIQAIIGVCGVFALSFALTMMFVRLDNK</sequence>
<dbReference type="Proteomes" id="UP000003836">
    <property type="component" value="Unassembled WGS sequence"/>
</dbReference>
<dbReference type="PROSITE" id="PS01035">
    <property type="entry name" value="PTS_EIIB_TYPE_1_CYS"/>
    <property type="match status" value="1"/>
</dbReference>
<keyword evidence="6" id="KW-0598">Phosphotransferase system</keyword>
<evidence type="ECO:0000259" key="13">
    <source>
        <dbReference type="PROSITE" id="PS51098"/>
    </source>
</evidence>
<comment type="subcellular location">
    <subcellularLocation>
        <location evidence="1">Cell membrane</location>
        <topology evidence="1">Multi-pass membrane protein</topology>
    </subcellularLocation>
</comment>
<dbReference type="PANTHER" id="PTHR30175:SF1">
    <property type="entry name" value="PTS SYSTEM ARBUTIN-, CELLOBIOSE-, AND SALICIN-SPECIFIC EIIBC COMPONENT-RELATED"/>
    <property type="match status" value="1"/>
</dbReference>
<dbReference type="eggNOG" id="COG1263">
    <property type="taxonomic scope" value="Bacteria"/>
</dbReference>
<evidence type="ECO:0000256" key="4">
    <source>
        <dbReference type="ARBA" id="ARBA00022597"/>
    </source>
</evidence>
<dbReference type="eggNOG" id="COG1264">
    <property type="taxonomic scope" value="Bacteria"/>
</dbReference>
<dbReference type="Pfam" id="PF02378">
    <property type="entry name" value="PTS_EIIC"/>
    <property type="match status" value="1"/>
</dbReference>
<feature type="domain" description="PTS EIIC type-1" evidence="14">
    <location>
        <begin position="119"/>
        <end position="475"/>
    </location>
</feature>
<dbReference type="GO" id="GO:0090589">
    <property type="term" value="F:protein-phosphocysteine-trehalose phosphotransferase system transporter activity"/>
    <property type="evidence" value="ECO:0007669"/>
    <property type="project" value="TreeGrafter"/>
</dbReference>
<evidence type="ECO:0000256" key="5">
    <source>
        <dbReference type="ARBA" id="ARBA00022679"/>
    </source>
</evidence>
<dbReference type="PROSITE" id="PS51098">
    <property type="entry name" value="PTS_EIIB_TYPE_1"/>
    <property type="match status" value="1"/>
</dbReference>
<dbReference type="Proteomes" id="UP000030071">
    <property type="component" value="Chromosome 1"/>
</dbReference>
<dbReference type="InterPro" id="IPR001996">
    <property type="entry name" value="PTS_IIB_1"/>
</dbReference>
<reference evidence="16" key="1">
    <citation type="submission" date="2011-08" db="EMBL/GenBank/DDBJ databases">
        <authorList>
            <person name="Hoffman M."/>
            <person name="Strain E.A."/>
            <person name="Brown E."/>
            <person name="Allard M.W."/>
        </authorList>
    </citation>
    <scope>NUCLEOTIDE SEQUENCE</scope>
    <source>
        <strain evidence="16">ATCC 19109</strain>
    </source>
</reference>
<dbReference type="Gene3D" id="3.30.1360.60">
    <property type="entry name" value="Glucose permease domain IIB"/>
    <property type="match status" value="1"/>
</dbReference>
<dbReference type="GO" id="GO:0008982">
    <property type="term" value="F:protein-N(PI)-phosphohistidine-sugar phosphotransferase activity"/>
    <property type="evidence" value="ECO:0007669"/>
    <property type="project" value="InterPro"/>
</dbReference>
<evidence type="ECO:0000313" key="17">
    <source>
        <dbReference type="Proteomes" id="UP000003836"/>
    </source>
</evidence>
<evidence type="ECO:0000313" key="16">
    <source>
        <dbReference type="EMBL" id="EGU51064.1"/>
    </source>
</evidence>
<reference evidence="15 18" key="3">
    <citation type="submission" date="2014-08" db="EMBL/GenBank/DDBJ databases">
        <title>First Complete Genome Sequence of the Shellfish Pathogen Vibrio tubiashii.</title>
        <authorList>
            <person name="Richards G.P."/>
            <person name="Needleman D.S."/>
            <person name="Watson M.A."/>
            <person name="Bono J.L."/>
        </authorList>
    </citation>
    <scope>NUCLEOTIDE SEQUENCE [LARGE SCALE GENOMIC DNA]</scope>
    <source>
        <strain evidence="15 18">ATCC 19109</strain>
    </source>
</reference>
<dbReference type="InterPro" id="IPR018113">
    <property type="entry name" value="PTrfase_EIIB_Cys"/>
</dbReference>
<dbReference type="GO" id="GO:0016301">
    <property type="term" value="F:kinase activity"/>
    <property type="evidence" value="ECO:0007669"/>
    <property type="project" value="UniProtKB-KW"/>
</dbReference>
<dbReference type="GO" id="GO:0009401">
    <property type="term" value="P:phosphoenolpyruvate-dependent sugar phosphotransferase system"/>
    <property type="evidence" value="ECO:0007669"/>
    <property type="project" value="UniProtKB-KW"/>
</dbReference>
<feature type="transmembrane region" description="Helical" evidence="12">
    <location>
        <begin position="159"/>
        <end position="179"/>
    </location>
</feature>
<feature type="transmembrane region" description="Helical" evidence="12">
    <location>
        <begin position="186"/>
        <end position="204"/>
    </location>
</feature>
<keyword evidence="10 12" id="KW-0472">Membrane</keyword>
<evidence type="ECO:0000256" key="11">
    <source>
        <dbReference type="PROSITE-ProRule" id="PRU00421"/>
    </source>
</evidence>